<dbReference type="EMBL" id="JACHDB010000001">
    <property type="protein sequence ID" value="MBB5433383.1"/>
    <property type="molecule type" value="Genomic_DNA"/>
</dbReference>
<dbReference type="AlphaFoldDB" id="A0A7W8QPB4"/>
<dbReference type="Proteomes" id="UP000572635">
    <property type="component" value="Unassembled WGS sequence"/>
</dbReference>
<reference evidence="2 3" key="1">
    <citation type="submission" date="2020-08" db="EMBL/GenBank/DDBJ databases">
        <title>Sequencing the genomes of 1000 actinobacteria strains.</title>
        <authorList>
            <person name="Klenk H.-P."/>
        </authorList>
    </citation>
    <scope>NUCLEOTIDE SEQUENCE [LARGE SCALE GENOMIC DNA]</scope>
    <source>
        <strain evidence="2 3">DSM 44551</strain>
    </source>
</reference>
<feature type="domain" description="VOC" evidence="1">
    <location>
        <begin position="12"/>
        <end position="147"/>
    </location>
</feature>
<keyword evidence="3" id="KW-1185">Reference proteome</keyword>
<evidence type="ECO:0000313" key="3">
    <source>
        <dbReference type="Proteomes" id="UP000572635"/>
    </source>
</evidence>
<dbReference type="PANTHER" id="PTHR40265">
    <property type="entry name" value="BLL2707 PROTEIN"/>
    <property type="match status" value="1"/>
</dbReference>
<evidence type="ECO:0000259" key="1">
    <source>
        <dbReference type="PROSITE" id="PS51819"/>
    </source>
</evidence>
<dbReference type="RefSeq" id="WP_184393082.1">
    <property type="nucleotide sequence ID" value="NZ_BAAAJD010000019.1"/>
</dbReference>
<protein>
    <recommendedName>
        <fullName evidence="1">VOC domain-containing protein</fullName>
    </recommendedName>
</protein>
<name>A0A7W8QPB4_9ACTN</name>
<dbReference type="SUPFAM" id="SSF54593">
    <property type="entry name" value="Glyoxalase/Bleomycin resistance protein/Dihydroxybiphenyl dioxygenase"/>
    <property type="match status" value="1"/>
</dbReference>
<gene>
    <name evidence="2" type="ORF">HDA36_003467</name>
</gene>
<sequence>MHGILPLPEGMELDHIVYAVPDLAAAARDFARATGVEPAPGGAHPGWGTRNLLVGLGGRAYLEIIGPDPEQEEPGRPRPFGIDGLPGPGAVTWAVRAADLDGAVRRARAAGYDPGEARPMRRQVPGGPLLEWRLTDPDAARPGAVPFLIDWGDSPHPADSGLPEVRPLAVTLHHPDPAAAEGPLAALGLPVRVHPGPAGVSVTVEAPGVRLPLRPPGAGD</sequence>
<comment type="caution">
    <text evidence="2">The sequence shown here is derived from an EMBL/GenBank/DDBJ whole genome shotgun (WGS) entry which is preliminary data.</text>
</comment>
<dbReference type="InterPro" id="IPR025870">
    <property type="entry name" value="Glyoxalase-like_dom"/>
</dbReference>
<dbReference type="PROSITE" id="PS51819">
    <property type="entry name" value="VOC"/>
    <property type="match status" value="1"/>
</dbReference>
<proteinExistence type="predicted"/>
<dbReference type="Pfam" id="PF13468">
    <property type="entry name" value="Glyoxalase_3"/>
    <property type="match status" value="1"/>
</dbReference>
<organism evidence="2 3">
    <name type="scientific">Nocardiopsis composta</name>
    <dbReference type="NCBI Taxonomy" id="157465"/>
    <lineage>
        <taxon>Bacteria</taxon>
        <taxon>Bacillati</taxon>
        <taxon>Actinomycetota</taxon>
        <taxon>Actinomycetes</taxon>
        <taxon>Streptosporangiales</taxon>
        <taxon>Nocardiopsidaceae</taxon>
        <taxon>Nocardiopsis</taxon>
    </lineage>
</organism>
<evidence type="ECO:0000313" key="2">
    <source>
        <dbReference type="EMBL" id="MBB5433383.1"/>
    </source>
</evidence>
<dbReference type="InterPro" id="IPR037523">
    <property type="entry name" value="VOC_core"/>
</dbReference>
<dbReference type="InterPro" id="IPR029068">
    <property type="entry name" value="Glyas_Bleomycin-R_OHBP_Dase"/>
</dbReference>
<accession>A0A7W8QPB4</accession>
<dbReference type="PANTHER" id="PTHR40265:SF1">
    <property type="entry name" value="GLYOXALASE-LIKE DOMAIN-CONTAINING PROTEIN"/>
    <property type="match status" value="1"/>
</dbReference>
<dbReference type="Gene3D" id="3.10.180.10">
    <property type="entry name" value="2,3-Dihydroxybiphenyl 1,2-Dioxygenase, domain 1"/>
    <property type="match status" value="1"/>
</dbReference>